<keyword evidence="2" id="KW-0812">Transmembrane</keyword>
<dbReference type="AlphaFoldDB" id="A0A955IW00"/>
<sequence length="187" mass="21266">MFKRKSRTSNNFVEQGAQHPNALPNHKSKKLNKATKHVTKILIACLFLLGAVFSYYFFNLEKSVTRTSIDSEVMGISKKINSGETDTTSLYFEDKVLHVPSDAKLLSSIQNFVSVGKTYETSLKPIEIFDFYANNLGNAGWEEVKRITPTDTEYYATYRLDRTETTIKVTYEPSLQKSILSVTLSRE</sequence>
<protein>
    <submittedName>
        <fullName evidence="3">Uncharacterized protein</fullName>
    </submittedName>
</protein>
<evidence type="ECO:0000256" key="1">
    <source>
        <dbReference type="SAM" id="MobiDB-lite"/>
    </source>
</evidence>
<evidence type="ECO:0000313" key="3">
    <source>
        <dbReference type="EMBL" id="MCA9302193.1"/>
    </source>
</evidence>
<gene>
    <name evidence="3" type="ORF">KDA10_02425</name>
</gene>
<evidence type="ECO:0000313" key="4">
    <source>
        <dbReference type="Proteomes" id="UP000714817"/>
    </source>
</evidence>
<reference evidence="3" key="2">
    <citation type="journal article" date="2021" name="Microbiome">
        <title>Successional dynamics and alternative stable states in a saline activated sludge microbial community over 9 years.</title>
        <authorList>
            <person name="Wang Y."/>
            <person name="Ye J."/>
            <person name="Ju F."/>
            <person name="Liu L."/>
            <person name="Boyd J.A."/>
            <person name="Deng Y."/>
            <person name="Parks D.H."/>
            <person name="Jiang X."/>
            <person name="Yin X."/>
            <person name="Woodcroft B.J."/>
            <person name="Tyson G.W."/>
            <person name="Hugenholtz P."/>
            <person name="Polz M.F."/>
            <person name="Zhang T."/>
        </authorList>
    </citation>
    <scope>NUCLEOTIDE SEQUENCE</scope>
    <source>
        <strain evidence="3">HKST-UBA80</strain>
    </source>
</reference>
<accession>A0A955IW00</accession>
<proteinExistence type="predicted"/>
<dbReference type="EMBL" id="JAGQNY010000008">
    <property type="protein sequence ID" value="MCA9302193.1"/>
    <property type="molecule type" value="Genomic_DNA"/>
</dbReference>
<feature type="transmembrane region" description="Helical" evidence="2">
    <location>
        <begin position="38"/>
        <end position="58"/>
    </location>
</feature>
<comment type="caution">
    <text evidence="3">The sequence shown here is derived from an EMBL/GenBank/DDBJ whole genome shotgun (WGS) entry which is preliminary data.</text>
</comment>
<reference evidence="3" key="1">
    <citation type="submission" date="2020-04" db="EMBL/GenBank/DDBJ databases">
        <authorList>
            <person name="Zhang T."/>
        </authorList>
    </citation>
    <scope>NUCLEOTIDE SEQUENCE</scope>
    <source>
        <strain evidence="3">HKST-UBA80</strain>
    </source>
</reference>
<keyword evidence="2" id="KW-0472">Membrane</keyword>
<dbReference type="Proteomes" id="UP000714817">
    <property type="component" value="Unassembled WGS sequence"/>
</dbReference>
<organism evidence="3 4">
    <name type="scientific">candidate division WWE3 bacterium</name>
    <dbReference type="NCBI Taxonomy" id="2053526"/>
    <lineage>
        <taxon>Bacteria</taxon>
        <taxon>Katanobacteria</taxon>
    </lineage>
</organism>
<feature type="region of interest" description="Disordered" evidence="1">
    <location>
        <begin position="1"/>
        <end position="29"/>
    </location>
</feature>
<evidence type="ECO:0000256" key="2">
    <source>
        <dbReference type="SAM" id="Phobius"/>
    </source>
</evidence>
<keyword evidence="2" id="KW-1133">Transmembrane helix</keyword>
<name>A0A955IW00_UNCKA</name>